<protein>
    <recommendedName>
        <fullName evidence="4">Alanine racemase C-terminal domain-containing protein</fullName>
    </recommendedName>
</protein>
<dbReference type="GO" id="GO:0030632">
    <property type="term" value="P:D-alanine biosynthetic process"/>
    <property type="evidence" value="ECO:0007669"/>
    <property type="project" value="TreeGrafter"/>
</dbReference>
<dbReference type="InterPro" id="IPR001608">
    <property type="entry name" value="Ala_racemase_N"/>
</dbReference>
<dbReference type="SUPFAM" id="SSF50621">
    <property type="entry name" value="Alanine racemase C-terminal domain-like"/>
    <property type="match status" value="1"/>
</dbReference>
<keyword evidence="2" id="KW-0663">Pyridoxal phosphate</keyword>
<evidence type="ECO:0000256" key="1">
    <source>
        <dbReference type="ARBA" id="ARBA00001933"/>
    </source>
</evidence>
<comment type="cofactor">
    <cofactor evidence="1">
        <name>pyridoxal 5'-phosphate</name>
        <dbReference type="ChEBI" id="CHEBI:597326"/>
    </cofactor>
</comment>
<proteinExistence type="predicted"/>
<dbReference type="NCBIfam" id="TIGR00492">
    <property type="entry name" value="alr"/>
    <property type="match status" value="1"/>
</dbReference>
<dbReference type="FunFam" id="3.20.20.10:FF:000002">
    <property type="entry name" value="Alanine racemase"/>
    <property type="match status" value="1"/>
</dbReference>
<dbReference type="InterPro" id="IPR020622">
    <property type="entry name" value="Ala_racemase_pyridoxalP-BS"/>
</dbReference>
<accession>A0A381Q1E1</accession>
<dbReference type="Gene3D" id="3.20.20.10">
    <property type="entry name" value="Alanine racemase"/>
    <property type="match status" value="1"/>
</dbReference>
<reference evidence="5" key="1">
    <citation type="submission" date="2018-05" db="EMBL/GenBank/DDBJ databases">
        <authorList>
            <person name="Lanie J.A."/>
            <person name="Ng W.-L."/>
            <person name="Kazmierczak K.M."/>
            <person name="Andrzejewski T.M."/>
            <person name="Davidsen T.M."/>
            <person name="Wayne K.J."/>
            <person name="Tettelin H."/>
            <person name="Glass J.I."/>
            <person name="Rusch D."/>
            <person name="Podicherti R."/>
            <person name="Tsui H.-C.T."/>
            <person name="Winkler M.E."/>
        </authorList>
    </citation>
    <scope>NUCLEOTIDE SEQUENCE</scope>
</reference>
<dbReference type="InterPro" id="IPR009006">
    <property type="entry name" value="Ala_racemase/Decarboxylase_C"/>
</dbReference>
<dbReference type="InterPro" id="IPR029066">
    <property type="entry name" value="PLP-binding_barrel"/>
</dbReference>
<dbReference type="SMART" id="SM01005">
    <property type="entry name" value="Ala_racemase_C"/>
    <property type="match status" value="1"/>
</dbReference>
<dbReference type="GO" id="GO:0008784">
    <property type="term" value="F:alanine racemase activity"/>
    <property type="evidence" value="ECO:0007669"/>
    <property type="project" value="InterPro"/>
</dbReference>
<feature type="non-terminal residue" evidence="5">
    <location>
        <position position="1"/>
    </location>
</feature>
<feature type="domain" description="Alanine racemase C-terminal" evidence="4">
    <location>
        <begin position="209"/>
        <end position="337"/>
    </location>
</feature>
<dbReference type="GO" id="GO:0005829">
    <property type="term" value="C:cytosol"/>
    <property type="evidence" value="ECO:0007669"/>
    <property type="project" value="TreeGrafter"/>
</dbReference>
<evidence type="ECO:0000256" key="3">
    <source>
        <dbReference type="ARBA" id="ARBA00023235"/>
    </source>
</evidence>
<dbReference type="PANTHER" id="PTHR30511:SF0">
    <property type="entry name" value="ALANINE RACEMASE, CATABOLIC-RELATED"/>
    <property type="match status" value="1"/>
</dbReference>
<keyword evidence="3" id="KW-0413">Isomerase</keyword>
<dbReference type="AlphaFoldDB" id="A0A381Q1E1"/>
<name>A0A381Q1E1_9ZZZZ</name>
<dbReference type="PRINTS" id="PR00992">
    <property type="entry name" value="ALARACEMASE"/>
</dbReference>
<dbReference type="PROSITE" id="PS00395">
    <property type="entry name" value="ALANINE_RACEMASE"/>
    <property type="match status" value="1"/>
</dbReference>
<dbReference type="InterPro" id="IPR000821">
    <property type="entry name" value="Ala_racemase"/>
</dbReference>
<dbReference type="PANTHER" id="PTHR30511">
    <property type="entry name" value="ALANINE RACEMASE"/>
    <property type="match status" value="1"/>
</dbReference>
<organism evidence="5">
    <name type="scientific">marine metagenome</name>
    <dbReference type="NCBI Taxonomy" id="408172"/>
    <lineage>
        <taxon>unclassified sequences</taxon>
        <taxon>metagenomes</taxon>
        <taxon>ecological metagenomes</taxon>
    </lineage>
</organism>
<dbReference type="Pfam" id="PF00842">
    <property type="entry name" value="Ala_racemase_C"/>
    <property type="match status" value="1"/>
</dbReference>
<dbReference type="Pfam" id="PF01168">
    <property type="entry name" value="Ala_racemase_N"/>
    <property type="match status" value="1"/>
</dbReference>
<dbReference type="Gene3D" id="2.40.37.10">
    <property type="entry name" value="Lyase, Ornithine Decarboxylase, Chain A, domain 1"/>
    <property type="match status" value="1"/>
</dbReference>
<dbReference type="CDD" id="cd00430">
    <property type="entry name" value="PLPDE_III_AR"/>
    <property type="match status" value="1"/>
</dbReference>
<dbReference type="SUPFAM" id="SSF51419">
    <property type="entry name" value="PLP-binding barrel"/>
    <property type="match status" value="1"/>
</dbReference>
<dbReference type="GO" id="GO:0030170">
    <property type="term" value="F:pyridoxal phosphate binding"/>
    <property type="evidence" value="ECO:0007669"/>
    <property type="project" value="TreeGrafter"/>
</dbReference>
<sequence>VVKADGYGHGATVIARAIAREPGVSFAVFVFEEALELRQAGITNEILIFSRLQKSWLEDAARLNLVVSASAMGDLELLQDVQKRTGKCPRFHIKFDTGMTRLGFDLADSDSVFGFLNANKSLPAAGIYSHFATADEGDLSYAHTQLHAFQQVVKEGQEAGLSFQYIHCSNSGAVLNLSDAYFNMVRVGMLLYGAAPSHEVTMDVDVEPVMSFCGPIVNIRRRVQAGTQVSYGGVYTTVNETNIAVIQTGFADGFPRPWYERGFVSYKGLEYKIAGRACMDQFMVDFGDVEPEEGEEVLIFGKRGLDQLPVERIAQETGTTTYVLLTGIHGRTEHITLP</sequence>
<evidence type="ECO:0000256" key="2">
    <source>
        <dbReference type="ARBA" id="ARBA00022898"/>
    </source>
</evidence>
<gene>
    <name evidence="5" type="ORF">METZ01_LOCUS25548</name>
</gene>
<dbReference type="EMBL" id="UINC01001155">
    <property type="protein sequence ID" value="SUZ72694.1"/>
    <property type="molecule type" value="Genomic_DNA"/>
</dbReference>
<dbReference type="InterPro" id="IPR011079">
    <property type="entry name" value="Ala_racemase_C"/>
</dbReference>
<dbReference type="GO" id="GO:0009252">
    <property type="term" value="P:peptidoglycan biosynthetic process"/>
    <property type="evidence" value="ECO:0007669"/>
    <property type="project" value="TreeGrafter"/>
</dbReference>
<evidence type="ECO:0000259" key="4">
    <source>
        <dbReference type="SMART" id="SM01005"/>
    </source>
</evidence>
<evidence type="ECO:0000313" key="5">
    <source>
        <dbReference type="EMBL" id="SUZ72694.1"/>
    </source>
</evidence>